<sequence>MPNVERLLLSCSKSKSTGYTSRKLIGFKRESDYKQCIEELAKYGIRPVKSIQKSRVICCHLDSRRTEQLKSLSKHPNVNFVEPDFKIHAHILQPVKRSKKSVRNKSAPYLRKRLRTKSVTISGRTKSSDSTTTPWNLSQIGANKVWSTTRGKGAGIAIIDTGIAKHSDLKVTGGVNTMGGSSYYDDNGHGTHVAGIAAGTGSYKRPGVAPRASLYAVKALDANGAGYVSDIIKGIDWCISKNIPIINMSLGLEGETSSALKEAVQRARKNGILIVASAGNNGTMGGRIDQPARYTDALAVAASTRYGKIANYSSRGYGIDVTAPGSYIKSTWPGGSYKSLSGTSMASPHVAGGAALLKSLHPSITPYGIAQRLRNTTKKLSSYAKRTQGYGLIQLADAMAVSEDTTAASSRVRSAKTKSSAARKTAVAAGKQRQVRGGKR</sequence>
<dbReference type="GO" id="GO:0004252">
    <property type="term" value="F:serine-type endopeptidase activity"/>
    <property type="evidence" value="ECO:0007669"/>
    <property type="project" value="UniProtKB-UniRule"/>
</dbReference>
<keyword evidence="3" id="KW-0479">Metal-binding</keyword>
<dbReference type="PROSITE" id="PS00136">
    <property type="entry name" value="SUBTILASE_ASP"/>
    <property type="match status" value="1"/>
</dbReference>
<name>A0A3D9QX85_9BACL</name>
<keyword evidence="2 6" id="KW-0645">Protease</keyword>
<dbReference type="InterPro" id="IPR023828">
    <property type="entry name" value="Peptidase_S8_Ser-AS"/>
</dbReference>
<keyword evidence="4 6" id="KW-0378">Hydrolase</keyword>
<feature type="active site" description="Charge relay system" evidence="6">
    <location>
        <position position="160"/>
    </location>
</feature>
<dbReference type="SUPFAM" id="SSF52743">
    <property type="entry name" value="Subtilisin-like"/>
    <property type="match status" value="1"/>
</dbReference>
<comment type="similarity">
    <text evidence="1 6 7">Belongs to the peptidase S8 family.</text>
</comment>
<feature type="domain" description="Peptidase S8/S53" evidence="9">
    <location>
        <begin position="151"/>
        <end position="391"/>
    </location>
</feature>
<evidence type="ECO:0000256" key="6">
    <source>
        <dbReference type="PROSITE-ProRule" id="PRU01240"/>
    </source>
</evidence>
<dbReference type="PROSITE" id="PS00138">
    <property type="entry name" value="SUBTILASE_SER"/>
    <property type="match status" value="1"/>
</dbReference>
<dbReference type="Gene3D" id="3.40.50.200">
    <property type="entry name" value="Peptidase S8/S53 domain"/>
    <property type="match status" value="1"/>
</dbReference>
<dbReference type="GO" id="GO:0006508">
    <property type="term" value="P:proteolysis"/>
    <property type="evidence" value="ECO:0007669"/>
    <property type="project" value="UniProtKB-KW"/>
</dbReference>
<evidence type="ECO:0000256" key="3">
    <source>
        <dbReference type="ARBA" id="ARBA00022723"/>
    </source>
</evidence>
<protein>
    <submittedName>
        <fullName evidence="10">Minor extracellular protease Epr</fullName>
    </submittedName>
</protein>
<keyword evidence="11" id="KW-1185">Reference proteome</keyword>
<dbReference type="Proteomes" id="UP000256304">
    <property type="component" value="Unassembled WGS sequence"/>
</dbReference>
<dbReference type="InterPro" id="IPR050131">
    <property type="entry name" value="Peptidase_S8_subtilisin-like"/>
</dbReference>
<evidence type="ECO:0000256" key="1">
    <source>
        <dbReference type="ARBA" id="ARBA00011073"/>
    </source>
</evidence>
<dbReference type="EMBL" id="QTTN01000028">
    <property type="protein sequence ID" value="REE70597.1"/>
    <property type="molecule type" value="Genomic_DNA"/>
</dbReference>
<dbReference type="CDD" id="cd07477">
    <property type="entry name" value="Peptidases_S8_Subtilisin_subset"/>
    <property type="match status" value="1"/>
</dbReference>
<accession>A0A3D9QX85</accession>
<evidence type="ECO:0000256" key="5">
    <source>
        <dbReference type="ARBA" id="ARBA00022825"/>
    </source>
</evidence>
<feature type="active site" description="Charge relay system" evidence="6">
    <location>
        <position position="189"/>
    </location>
</feature>
<evidence type="ECO:0000313" key="10">
    <source>
        <dbReference type="EMBL" id="REE70597.1"/>
    </source>
</evidence>
<reference evidence="10 11" key="1">
    <citation type="submission" date="2018-08" db="EMBL/GenBank/DDBJ databases">
        <title>Genomic Encyclopedia of Type Strains, Phase III (KMG-III): the genomes of soil and plant-associated and newly described type strains.</title>
        <authorList>
            <person name="Whitman W."/>
        </authorList>
    </citation>
    <scope>NUCLEOTIDE SEQUENCE [LARGE SCALE GENOMIC DNA]</scope>
    <source>
        <strain evidence="10 11">CGMCC 1.10966</strain>
    </source>
</reference>
<dbReference type="InterPro" id="IPR015500">
    <property type="entry name" value="Peptidase_S8_subtilisin-rel"/>
</dbReference>
<evidence type="ECO:0000259" key="9">
    <source>
        <dbReference type="Pfam" id="PF00082"/>
    </source>
</evidence>
<dbReference type="PROSITE" id="PS51892">
    <property type="entry name" value="SUBTILASE"/>
    <property type="match status" value="1"/>
</dbReference>
<proteinExistence type="inferred from homology"/>
<dbReference type="PRINTS" id="PR00723">
    <property type="entry name" value="SUBTILISIN"/>
</dbReference>
<dbReference type="PANTHER" id="PTHR43806:SF11">
    <property type="entry name" value="CEREVISIN-RELATED"/>
    <property type="match status" value="1"/>
</dbReference>
<dbReference type="GO" id="GO:0046872">
    <property type="term" value="F:metal ion binding"/>
    <property type="evidence" value="ECO:0007669"/>
    <property type="project" value="UniProtKB-KW"/>
</dbReference>
<keyword evidence="5 6" id="KW-0720">Serine protease</keyword>
<dbReference type="InterPro" id="IPR034202">
    <property type="entry name" value="Subtilisin_Carlsberg-like"/>
</dbReference>
<dbReference type="OrthoDB" id="9798386at2"/>
<dbReference type="InterPro" id="IPR022398">
    <property type="entry name" value="Peptidase_S8_His-AS"/>
</dbReference>
<evidence type="ECO:0000313" key="11">
    <source>
        <dbReference type="Proteomes" id="UP000256304"/>
    </source>
</evidence>
<comment type="caution">
    <text evidence="10">The sequence shown here is derived from an EMBL/GenBank/DDBJ whole genome shotgun (WGS) entry which is preliminary data.</text>
</comment>
<dbReference type="PROSITE" id="PS00137">
    <property type="entry name" value="SUBTILASE_HIS"/>
    <property type="match status" value="1"/>
</dbReference>
<evidence type="ECO:0000256" key="8">
    <source>
        <dbReference type="SAM" id="MobiDB-lite"/>
    </source>
</evidence>
<dbReference type="Pfam" id="PF00082">
    <property type="entry name" value="Peptidase_S8"/>
    <property type="match status" value="1"/>
</dbReference>
<evidence type="ECO:0000256" key="7">
    <source>
        <dbReference type="RuleBase" id="RU003355"/>
    </source>
</evidence>
<feature type="region of interest" description="Disordered" evidence="8">
    <location>
        <begin position="408"/>
        <end position="440"/>
    </location>
</feature>
<evidence type="ECO:0000256" key="2">
    <source>
        <dbReference type="ARBA" id="ARBA00022670"/>
    </source>
</evidence>
<dbReference type="InterPro" id="IPR000209">
    <property type="entry name" value="Peptidase_S8/S53_dom"/>
</dbReference>
<gene>
    <name evidence="10" type="ORF">A8990_1288</name>
</gene>
<organism evidence="10 11">
    <name type="scientific">Paenibacillus taihuensis</name>
    <dbReference type="NCBI Taxonomy" id="1156355"/>
    <lineage>
        <taxon>Bacteria</taxon>
        <taxon>Bacillati</taxon>
        <taxon>Bacillota</taxon>
        <taxon>Bacilli</taxon>
        <taxon>Bacillales</taxon>
        <taxon>Paenibacillaceae</taxon>
        <taxon>Paenibacillus</taxon>
    </lineage>
</organism>
<dbReference type="PANTHER" id="PTHR43806">
    <property type="entry name" value="PEPTIDASE S8"/>
    <property type="match status" value="1"/>
</dbReference>
<dbReference type="AlphaFoldDB" id="A0A3D9QX85"/>
<dbReference type="InterPro" id="IPR023827">
    <property type="entry name" value="Peptidase_S8_Asp-AS"/>
</dbReference>
<feature type="active site" description="Charge relay system" evidence="6">
    <location>
        <position position="344"/>
    </location>
</feature>
<feature type="compositionally biased region" description="Low complexity" evidence="8">
    <location>
        <begin position="408"/>
        <end position="429"/>
    </location>
</feature>
<evidence type="ECO:0000256" key="4">
    <source>
        <dbReference type="ARBA" id="ARBA00022801"/>
    </source>
</evidence>
<dbReference type="InterPro" id="IPR036852">
    <property type="entry name" value="Peptidase_S8/S53_dom_sf"/>
</dbReference>